<dbReference type="Gene3D" id="6.10.140.2180">
    <property type="match status" value="1"/>
</dbReference>
<comment type="caution">
    <text evidence="1">The sequence shown here is derived from an EMBL/GenBank/DDBJ whole genome shotgun (WGS) entry which is preliminary data.</text>
</comment>
<dbReference type="AlphaFoldDB" id="A0A7W9J9Y2"/>
<gene>
    <name evidence="1" type="ORF">HDA39_005030</name>
</gene>
<evidence type="ECO:0000313" key="2">
    <source>
        <dbReference type="Proteomes" id="UP000549971"/>
    </source>
</evidence>
<evidence type="ECO:0000313" key="1">
    <source>
        <dbReference type="EMBL" id="MBB5838296.1"/>
    </source>
</evidence>
<reference evidence="1 2" key="1">
    <citation type="submission" date="2020-08" db="EMBL/GenBank/DDBJ databases">
        <title>Sequencing the genomes of 1000 actinobacteria strains.</title>
        <authorList>
            <person name="Klenk H.-P."/>
        </authorList>
    </citation>
    <scope>NUCLEOTIDE SEQUENCE [LARGE SCALE GENOMIC DNA]</scope>
    <source>
        <strain evidence="1 2">DSM 28967</strain>
    </source>
</reference>
<dbReference type="SUPFAM" id="SSF46785">
    <property type="entry name" value="Winged helix' DNA-binding domain"/>
    <property type="match status" value="1"/>
</dbReference>
<proteinExistence type="predicted"/>
<sequence>MTSLVDLLHHPLRWRITQLLIGRSLTTRELAELLPDVATTTLYRQVGVLVKAGVLMVSDEHQVRGAVERTYTLNAQAGDADNAEVDHDKLRTMFTVFVAGIGGHLDQYLTRATIDPLADGISFRQTALNLSDEEFTEFITAYGELLARYADKPDTADRTRRMLSTLIVPD</sequence>
<dbReference type="Pfam" id="PF12840">
    <property type="entry name" value="HTH_20"/>
    <property type="match status" value="1"/>
</dbReference>
<dbReference type="EMBL" id="JACHMY010000001">
    <property type="protein sequence ID" value="MBB5838296.1"/>
    <property type="molecule type" value="Genomic_DNA"/>
</dbReference>
<evidence type="ECO:0008006" key="3">
    <source>
        <dbReference type="Google" id="ProtNLM"/>
    </source>
</evidence>
<accession>A0A7W9J9Y2</accession>
<dbReference type="Proteomes" id="UP000549971">
    <property type="component" value="Unassembled WGS sequence"/>
</dbReference>
<name>A0A7W9J9Y2_9ACTN</name>
<dbReference type="Gene3D" id="1.10.10.10">
    <property type="entry name" value="Winged helix-like DNA-binding domain superfamily/Winged helix DNA-binding domain"/>
    <property type="match status" value="1"/>
</dbReference>
<dbReference type="InterPro" id="IPR036390">
    <property type="entry name" value="WH_DNA-bd_sf"/>
</dbReference>
<organism evidence="1 2">
    <name type="scientific">Kribbella italica</name>
    <dbReference type="NCBI Taxonomy" id="1540520"/>
    <lineage>
        <taxon>Bacteria</taxon>
        <taxon>Bacillati</taxon>
        <taxon>Actinomycetota</taxon>
        <taxon>Actinomycetes</taxon>
        <taxon>Propionibacteriales</taxon>
        <taxon>Kribbellaceae</taxon>
        <taxon>Kribbella</taxon>
    </lineage>
</organism>
<keyword evidence="2" id="KW-1185">Reference proteome</keyword>
<dbReference type="InterPro" id="IPR036388">
    <property type="entry name" value="WH-like_DNA-bd_sf"/>
</dbReference>
<protein>
    <recommendedName>
        <fullName evidence="3">Helix-turn-helix protein</fullName>
    </recommendedName>
</protein>
<dbReference type="RefSeq" id="WP_238356140.1">
    <property type="nucleotide sequence ID" value="NZ_JACHMY010000001.1"/>
</dbReference>